<proteinExistence type="predicted"/>
<evidence type="ECO:0000256" key="1">
    <source>
        <dbReference type="ARBA" id="ARBA00022723"/>
    </source>
</evidence>
<dbReference type="GO" id="GO:0046872">
    <property type="term" value="F:metal ion binding"/>
    <property type="evidence" value="ECO:0007669"/>
    <property type="project" value="UniProtKB-KW"/>
</dbReference>
<dbReference type="GO" id="GO:0018773">
    <property type="term" value="F:acetylpyruvate hydrolase activity"/>
    <property type="evidence" value="ECO:0007669"/>
    <property type="project" value="TreeGrafter"/>
</dbReference>
<dbReference type="AlphaFoldDB" id="A0A3B0SAJ3"/>
<dbReference type="Pfam" id="PF01557">
    <property type="entry name" value="FAA_hydrolase"/>
    <property type="match status" value="1"/>
</dbReference>
<dbReference type="PANTHER" id="PTHR11820:SF7">
    <property type="entry name" value="ACYLPYRUVASE FAHD1, MITOCHONDRIAL"/>
    <property type="match status" value="1"/>
</dbReference>
<name>A0A3B0SAJ3_9ZZZZ</name>
<keyword evidence="1" id="KW-0479">Metal-binding</keyword>
<reference evidence="3" key="1">
    <citation type="submission" date="2018-06" db="EMBL/GenBank/DDBJ databases">
        <authorList>
            <person name="Zhirakovskaya E."/>
        </authorList>
    </citation>
    <scope>NUCLEOTIDE SEQUENCE</scope>
</reference>
<gene>
    <name evidence="3" type="ORF">MNBD_ALPHA04-1105</name>
</gene>
<feature type="domain" description="Fumarylacetoacetase-like C-terminal" evidence="2">
    <location>
        <begin position="45"/>
        <end position="306"/>
    </location>
</feature>
<accession>A0A3B0SAJ3</accession>
<dbReference type="SUPFAM" id="SSF56529">
    <property type="entry name" value="FAH"/>
    <property type="match status" value="1"/>
</dbReference>
<dbReference type="EMBL" id="UOEF01000162">
    <property type="protein sequence ID" value="VAV93333.1"/>
    <property type="molecule type" value="Genomic_DNA"/>
</dbReference>
<protein>
    <submittedName>
        <fullName evidence="3">Fumarylacetoacetate hydrolase family protein</fullName>
    </submittedName>
</protein>
<dbReference type="Gene3D" id="3.90.850.10">
    <property type="entry name" value="Fumarylacetoacetase-like, C-terminal domain"/>
    <property type="match status" value="1"/>
</dbReference>
<dbReference type="PANTHER" id="PTHR11820">
    <property type="entry name" value="ACYLPYRUVASE"/>
    <property type="match status" value="1"/>
</dbReference>
<evidence type="ECO:0000259" key="2">
    <source>
        <dbReference type="Pfam" id="PF01557"/>
    </source>
</evidence>
<evidence type="ECO:0000313" key="3">
    <source>
        <dbReference type="EMBL" id="VAV93333.1"/>
    </source>
</evidence>
<organism evidence="3">
    <name type="scientific">hydrothermal vent metagenome</name>
    <dbReference type="NCBI Taxonomy" id="652676"/>
    <lineage>
        <taxon>unclassified sequences</taxon>
        <taxon>metagenomes</taxon>
        <taxon>ecological metagenomes</taxon>
    </lineage>
</organism>
<dbReference type="InterPro" id="IPR036663">
    <property type="entry name" value="Fumarylacetoacetase_C_sf"/>
</dbReference>
<dbReference type="InterPro" id="IPR011234">
    <property type="entry name" value="Fumarylacetoacetase-like_C"/>
</dbReference>
<keyword evidence="3" id="KW-0378">Hydrolase</keyword>
<sequence>MLIGAGALSWQLFKPLDHEPVPAKFTCLNLGEGEHILSPELSGRVYGVGLSYAGHIKETASDFSPDIAPPIFVKAPHSILRDGGKVAVPSSQEIFAALDRLEPGLGGKLEAIYPKMPAMLDYEVELGFVLLEDVSSQQLNDDSFIPKIGFTIVNDLSARSLIFMGEGQKNRYDYWGLSKSFPGFTPLTDSLWVPSTHKPDAIPCVTLETKVNGETRQQQTTANIIYTPKQMLGFITDKYPDQPLRKGDMIATGTPAGVIMSTPVWLVRLSSILDLGRFAKLDAVIDRKGFLTAGDKVVTSGEGLGGFSVVLE</sequence>